<evidence type="ECO:0000256" key="1">
    <source>
        <dbReference type="SAM" id="MobiDB-lite"/>
    </source>
</evidence>
<name>A0A4V1IRA0_9FUNG</name>
<dbReference type="EMBL" id="KZ996159">
    <property type="protein sequence ID" value="RKO89327.1"/>
    <property type="molecule type" value="Genomic_DNA"/>
</dbReference>
<feature type="region of interest" description="Disordered" evidence="1">
    <location>
        <begin position="127"/>
        <end position="169"/>
    </location>
</feature>
<evidence type="ECO:0000313" key="2">
    <source>
        <dbReference type="EMBL" id="RKO89327.1"/>
    </source>
</evidence>
<dbReference type="AlphaFoldDB" id="A0A4V1IRA0"/>
<proteinExistence type="predicted"/>
<accession>A0A4V1IRA0</accession>
<reference evidence="3" key="1">
    <citation type="journal article" date="2018" name="Nat. Microbiol.">
        <title>Leveraging single-cell genomics to expand the fungal tree of life.</title>
        <authorList>
            <person name="Ahrendt S.R."/>
            <person name="Quandt C.A."/>
            <person name="Ciobanu D."/>
            <person name="Clum A."/>
            <person name="Salamov A."/>
            <person name="Andreopoulos B."/>
            <person name="Cheng J.F."/>
            <person name="Woyke T."/>
            <person name="Pelin A."/>
            <person name="Henrissat B."/>
            <person name="Reynolds N.K."/>
            <person name="Benny G.L."/>
            <person name="Smith M.E."/>
            <person name="James T.Y."/>
            <person name="Grigoriev I.V."/>
        </authorList>
    </citation>
    <scope>NUCLEOTIDE SEQUENCE [LARGE SCALE GENOMIC DNA]</scope>
</reference>
<keyword evidence="3" id="KW-1185">Reference proteome</keyword>
<sequence>MVLHELAKAQSGTLFVHDSRLREPVAIHHEHALGRGEGTQQDRQATVSGIPVSPAQQGGALFLAIDVHADSNPKDRLIWHVSNNRVSPPRSPFFKGHRFTPPLHPPQPPAKPASSFIRSSNLPALSFPHRLSTREQEEKKNYARAHSHRGKELSIKPFQRSLAREQTPTGSRCSPLINWSCSHALPAFHYRAVSFLPPPRRPSTCILLHHVHVRALRVASKPHPSNHTPNHLTPTPLNPPQELLLTALMTTKDLTLRISRTLHTTLRNTKWDAVGVAAVLGWWAAARGKPVQPGGIVVRADAFHPKRMKHQLARMRTFPGERVQPANMDLSGSERNRSRGVWDADADAGAECGQAFQSGLWHGRRGAVRSSQDQAARSFFSAGRRLSRSHAASKICPRSFLSALCSAPPSSPPVTPSSSKTVTINMIVTRGVTKIAARRVASNLSAISRGTQAREAENPRRARSDCPETRLHDPSMHASAEPAAQRRRRSLPGDHADLHRLLLKRAMPWRALEGI</sequence>
<protein>
    <submittedName>
        <fullName evidence="2">Uncharacterized protein</fullName>
    </submittedName>
</protein>
<gene>
    <name evidence="2" type="ORF">BDK51DRAFT_37602</name>
</gene>
<feature type="compositionally biased region" description="Basic and acidic residues" evidence="1">
    <location>
        <begin position="132"/>
        <end position="141"/>
    </location>
</feature>
<evidence type="ECO:0000313" key="3">
    <source>
        <dbReference type="Proteomes" id="UP000269721"/>
    </source>
</evidence>
<feature type="region of interest" description="Disordered" evidence="1">
    <location>
        <begin position="448"/>
        <end position="492"/>
    </location>
</feature>
<dbReference type="Proteomes" id="UP000269721">
    <property type="component" value="Unassembled WGS sequence"/>
</dbReference>
<feature type="compositionally biased region" description="Basic and acidic residues" evidence="1">
    <location>
        <begin position="452"/>
        <end position="475"/>
    </location>
</feature>
<organism evidence="2 3">
    <name type="scientific">Blyttiomyces helicus</name>
    <dbReference type="NCBI Taxonomy" id="388810"/>
    <lineage>
        <taxon>Eukaryota</taxon>
        <taxon>Fungi</taxon>
        <taxon>Fungi incertae sedis</taxon>
        <taxon>Chytridiomycota</taxon>
        <taxon>Chytridiomycota incertae sedis</taxon>
        <taxon>Chytridiomycetes</taxon>
        <taxon>Chytridiomycetes incertae sedis</taxon>
        <taxon>Blyttiomyces</taxon>
    </lineage>
</organism>